<feature type="signal peptide" evidence="11">
    <location>
        <begin position="1"/>
        <end position="21"/>
    </location>
</feature>
<dbReference type="SUPFAM" id="SSF53187">
    <property type="entry name" value="Zn-dependent exopeptidases"/>
    <property type="match status" value="1"/>
</dbReference>
<feature type="chain" id="PRO_5001754595" description="Peptidase M14 domain-containing protein" evidence="11">
    <location>
        <begin position="22"/>
        <end position="482"/>
    </location>
</feature>
<comment type="similarity">
    <text evidence="2 10">Belongs to the peptidase M14 family.</text>
</comment>
<feature type="domain" description="Peptidase M14" evidence="12">
    <location>
        <begin position="175"/>
        <end position="472"/>
    </location>
</feature>
<evidence type="ECO:0000256" key="7">
    <source>
        <dbReference type="ARBA" id="ARBA00022801"/>
    </source>
</evidence>
<reference evidence="13 14" key="1">
    <citation type="submission" date="2013-11" db="EMBL/GenBank/DDBJ databases">
        <title>The Genome Sequence of Phytophthora parasitica P1976.</title>
        <authorList>
            <consortium name="The Broad Institute Genomics Platform"/>
            <person name="Russ C."/>
            <person name="Tyler B."/>
            <person name="Panabieres F."/>
            <person name="Shan W."/>
            <person name="Tripathy S."/>
            <person name="Grunwald N."/>
            <person name="Machado M."/>
            <person name="Johnson C.S."/>
            <person name="Walker B."/>
            <person name="Young S."/>
            <person name="Zeng Q."/>
            <person name="Gargeya S."/>
            <person name="Fitzgerald M."/>
            <person name="Haas B."/>
            <person name="Abouelleil A."/>
            <person name="Allen A.W."/>
            <person name="Alvarado L."/>
            <person name="Arachchi H.M."/>
            <person name="Berlin A.M."/>
            <person name="Chapman S.B."/>
            <person name="Gainer-Dewar J."/>
            <person name="Goldberg J."/>
            <person name="Griggs A."/>
            <person name="Gujja S."/>
            <person name="Hansen M."/>
            <person name="Howarth C."/>
            <person name="Imamovic A."/>
            <person name="Ireland A."/>
            <person name="Larimer J."/>
            <person name="McCowan C."/>
            <person name="Murphy C."/>
            <person name="Pearson M."/>
            <person name="Poon T.W."/>
            <person name="Priest M."/>
            <person name="Roberts A."/>
            <person name="Saif S."/>
            <person name="Shea T."/>
            <person name="Sisk P."/>
            <person name="Sykes S."/>
            <person name="Wortman J."/>
            <person name="Nusbaum C."/>
            <person name="Birren B."/>
        </authorList>
    </citation>
    <scope>NUCLEOTIDE SEQUENCE [LARGE SCALE GENOMIC DNA]</scope>
    <source>
        <strain evidence="13 14">P1976</strain>
    </source>
</reference>
<name>A0A081ASA1_PHYNI</name>
<evidence type="ECO:0000256" key="6">
    <source>
        <dbReference type="ARBA" id="ARBA00022729"/>
    </source>
</evidence>
<dbReference type="EMBL" id="ANJA01000825">
    <property type="protein sequence ID" value="ETO81762.1"/>
    <property type="molecule type" value="Genomic_DNA"/>
</dbReference>
<dbReference type="Gene3D" id="3.40.630.10">
    <property type="entry name" value="Zn peptidases"/>
    <property type="match status" value="1"/>
</dbReference>
<dbReference type="PANTHER" id="PTHR11705">
    <property type="entry name" value="PROTEASE FAMILY M14 CARBOXYPEPTIDASE A,B"/>
    <property type="match status" value="1"/>
</dbReference>
<comment type="cofactor">
    <cofactor evidence="1">
        <name>Zn(2+)</name>
        <dbReference type="ChEBI" id="CHEBI:29105"/>
    </cofactor>
</comment>
<evidence type="ECO:0000256" key="2">
    <source>
        <dbReference type="ARBA" id="ARBA00005988"/>
    </source>
</evidence>
<evidence type="ECO:0000256" key="9">
    <source>
        <dbReference type="ARBA" id="ARBA00023049"/>
    </source>
</evidence>
<comment type="caution">
    <text evidence="13">The sequence shown here is derived from an EMBL/GenBank/DDBJ whole genome shotgun (WGS) entry which is preliminary data.</text>
</comment>
<dbReference type="InterPro" id="IPR000834">
    <property type="entry name" value="Peptidase_M14"/>
</dbReference>
<dbReference type="Pfam" id="PF00246">
    <property type="entry name" value="Peptidase_M14"/>
    <property type="match status" value="1"/>
</dbReference>
<dbReference type="OrthoDB" id="3626597at2759"/>
<evidence type="ECO:0000256" key="5">
    <source>
        <dbReference type="ARBA" id="ARBA00022723"/>
    </source>
</evidence>
<protein>
    <recommendedName>
        <fullName evidence="12">Peptidase M14 domain-containing protein</fullName>
    </recommendedName>
</protein>
<keyword evidence="5" id="KW-0479">Metal-binding</keyword>
<keyword evidence="6 11" id="KW-0732">Signal</keyword>
<dbReference type="GO" id="GO:0008270">
    <property type="term" value="F:zinc ion binding"/>
    <property type="evidence" value="ECO:0007669"/>
    <property type="project" value="InterPro"/>
</dbReference>
<proteinExistence type="inferred from homology"/>
<evidence type="ECO:0000313" key="13">
    <source>
        <dbReference type="EMBL" id="ETO81762.1"/>
    </source>
</evidence>
<dbReference type="GO" id="GO:0006508">
    <property type="term" value="P:proteolysis"/>
    <property type="evidence" value="ECO:0007669"/>
    <property type="project" value="UniProtKB-KW"/>
</dbReference>
<dbReference type="PROSITE" id="PS52035">
    <property type="entry name" value="PEPTIDASE_M14"/>
    <property type="match status" value="1"/>
</dbReference>
<evidence type="ECO:0000259" key="12">
    <source>
        <dbReference type="PROSITE" id="PS52035"/>
    </source>
</evidence>
<evidence type="ECO:0000256" key="3">
    <source>
        <dbReference type="ARBA" id="ARBA00022645"/>
    </source>
</evidence>
<evidence type="ECO:0000256" key="1">
    <source>
        <dbReference type="ARBA" id="ARBA00001947"/>
    </source>
</evidence>
<dbReference type="AlphaFoldDB" id="A0A081ASA1"/>
<evidence type="ECO:0000256" key="10">
    <source>
        <dbReference type="PROSITE-ProRule" id="PRU01379"/>
    </source>
</evidence>
<evidence type="ECO:0000313" key="14">
    <source>
        <dbReference type="Proteomes" id="UP000028582"/>
    </source>
</evidence>
<dbReference type="PANTHER" id="PTHR11705:SF143">
    <property type="entry name" value="SLL0236 PROTEIN"/>
    <property type="match status" value="1"/>
</dbReference>
<keyword evidence="4" id="KW-0645">Protease</keyword>
<dbReference type="GO" id="GO:0005615">
    <property type="term" value="C:extracellular space"/>
    <property type="evidence" value="ECO:0007669"/>
    <property type="project" value="TreeGrafter"/>
</dbReference>
<dbReference type="FunFam" id="3.40.630.10:FF:000084">
    <property type="entry name" value="Carboxypeptidase B2"/>
    <property type="match status" value="1"/>
</dbReference>
<sequence>MKAWKVLYVAAVLCLPLAVECTSSSHHHSHHRTSRHRYSIEGTKAAMDAALQNPHPRLDIRSIKALQDLNEAVTADTRVRADVVGSDKDVEAFAAAGELHSTTEIHNGKHIRGKISTTSAPMKVHKHKEYSEEAVVTKDRGEVTACLERTEGYLEELTKNLSSDVVYTENPFFECFRPSHEVFDFLDTLAEQNPQFVTKYENVSVTYEGRAIPAFKISTSEDSSKKTLYTQALIHAREWQAGAATFYTMAAMLDDLRAGNDAATRLFEKFDWYFVPIVNIDGYQYTWEVDRMWRTNRHLSKLNGEEVGVDLNRNWPPEEYFNLDPSDVDSETYPGDFPLSEPSTAGLFDFITNLDSLSGILDMHTFGGQVLRPFSNQPGGGAEPFGSKMRALGDSVRRALSTQPDVHYQSETGAYLYKAYGCFDDGMYLQYNLTVPALTIEVEGGDFVSPQSTIRPVGKNIYLGLRQFAHEALEYRKFVEEM</sequence>
<dbReference type="Proteomes" id="UP000028582">
    <property type="component" value="Unassembled WGS sequence"/>
</dbReference>
<keyword evidence="8" id="KW-0862">Zinc</keyword>
<gene>
    <name evidence="13" type="ORF">F444_04001</name>
</gene>
<organism evidence="13 14">
    <name type="scientific">Phytophthora nicotianae P1976</name>
    <dbReference type="NCBI Taxonomy" id="1317066"/>
    <lineage>
        <taxon>Eukaryota</taxon>
        <taxon>Sar</taxon>
        <taxon>Stramenopiles</taxon>
        <taxon>Oomycota</taxon>
        <taxon>Peronosporomycetes</taxon>
        <taxon>Peronosporales</taxon>
        <taxon>Peronosporaceae</taxon>
        <taxon>Phytophthora</taxon>
    </lineage>
</organism>
<dbReference type="GO" id="GO:0004181">
    <property type="term" value="F:metallocarboxypeptidase activity"/>
    <property type="evidence" value="ECO:0007669"/>
    <property type="project" value="InterPro"/>
</dbReference>
<dbReference type="SMART" id="SM00631">
    <property type="entry name" value="Zn_pept"/>
    <property type="match status" value="1"/>
</dbReference>
<keyword evidence="7" id="KW-0378">Hydrolase</keyword>
<evidence type="ECO:0000256" key="4">
    <source>
        <dbReference type="ARBA" id="ARBA00022670"/>
    </source>
</evidence>
<accession>A0A081ASA1</accession>
<evidence type="ECO:0000256" key="11">
    <source>
        <dbReference type="SAM" id="SignalP"/>
    </source>
</evidence>
<evidence type="ECO:0000256" key="8">
    <source>
        <dbReference type="ARBA" id="ARBA00022833"/>
    </source>
</evidence>
<keyword evidence="3" id="KW-0121">Carboxypeptidase</keyword>
<keyword evidence="9" id="KW-0482">Metalloprotease</keyword>
<feature type="active site" description="Proton donor/acceptor" evidence="10">
    <location>
        <position position="441"/>
    </location>
</feature>